<keyword evidence="3" id="KW-1185">Reference proteome</keyword>
<accession>A0A248JRR5</accession>
<gene>
    <name evidence="2" type="ORF">Y958_11520</name>
</gene>
<dbReference type="AlphaFoldDB" id="A0A248JRR5"/>
<feature type="compositionally biased region" description="Basic and acidic residues" evidence="1">
    <location>
        <begin position="64"/>
        <end position="74"/>
    </location>
</feature>
<dbReference type="EMBL" id="CP022110">
    <property type="protein sequence ID" value="ASG21385.1"/>
    <property type="molecule type" value="Genomic_DNA"/>
</dbReference>
<evidence type="ECO:0000313" key="2">
    <source>
        <dbReference type="EMBL" id="ASG21385.1"/>
    </source>
</evidence>
<dbReference type="Proteomes" id="UP000197153">
    <property type="component" value="Chromosome 1"/>
</dbReference>
<proteinExistence type="predicted"/>
<protein>
    <submittedName>
        <fullName evidence="2">Uncharacterized protein</fullName>
    </submittedName>
</protein>
<evidence type="ECO:0000256" key="1">
    <source>
        <dbReference type="SAM" id="MobiDB-lite"/>
    </source>
</evidence>
<reference evidence="2 3" key="1">
    <citation type="submission" date="2017-06" db="EMBL/GenBank/DDBJ databases">
        <title>Complete genome sequence of Nitrospirillum amazonense strain CBAmC, an endophytic nitrogen-fixing and plant growth-promoting bacterium, isolated from sugarcane.</title>
        <authorList>
            <person name="Schwab S."/>
            <person name="dos Santos Teixeira K.R."/>
            <person name="Simoes Araujo J.L."/>
            <person name="Soares Vidal M."/>
            <person name="Borges de Freitas H.R."/>
            <person name="Rivello Crivelaro A.L."/>
            <person name="Bueno de Camargo Nunes A."/>
            <person name="dos Santos C.M."/>
            <person name="Palmeira da Silva Rosa D."/>
            <person name="da Silva Padilha D."/>
            <person name="da Silva E."/>
            <person name="Araujo Terra L."/>
            <person name="Soares Mendes V."/>
            <person name="Farinelli L."/>
            <person name="Magalhaes Cruz L."/>
            <person name="Baldani J.I."/>
        </authorList>
    </citation>
    <scope>NUCLEOTIDE SEQUENCE [LARGE SCALE GENOMIC DNA]</scope>
    <source>
        <strain evidence="2 3">CBAmC</strain>
    </source>
</reference>
<name>A0A248JRR5_9PROT</name>
<feature type="compositionally biased region" description="Basic and acidic residues" evidence="1">
    <location>
        <begin position="86"/>
        <end position="95"/>
    </location>
</feature>
<evidence type="ECO:0000313" key="3">
    <source>
        <dbReference type="Proteomes" id="UP000197153"/>
    </source>
</evidence>
<organism evidence="2 3">
    <name type="scientific">Nitrospirillum viridazoti CBAmc</name>
    <dbReference type="NCBI Taxonomy" id="1441467"/>
    <lineage>
        <taxon>Bacteria</taxon>
        <taxon>Pseudomonadati</taxon>
        <taxon>Pseudomonadota</taxon>
        <taxon>Alphaproteobacteria</taxon>
        <taxon>Rhodospirillales</taxon>
        <taxon>Azospirillaceae</taxon>
        <taxon>Nitrospirillum</taxon>
        <taxon>Nitrospirillum viridazoti</taxon>
    </lineage>
</organism>
<feature type="region of interest" description="Disordered" evidence="1">
    <location>
        <begin position="62"/>
        <end position="95"/>
    </location>
</feature>
<feature type="compositionally biased region" description="Polar residues" evidence="1">
    <location>
        <begin position="76"/>
        <end position="85"/>
    </location>
</feature>
<sequence length="95" mass="10309">MHGARLLVALGCGHSLFRQGAGRFRTLPDDDELMIDQLADLARQMPADPMAQLVLRAQAIADAARTRHDSHRPDSASGTPANGDQTRLDSRIAHI</sequence>
<dbReference type="KEGG" id="nao:Y958_11520"/>